<dbReference type="GO" id="GO:0016705">
    <property type="term" value="F:oxidoreductase activity, acting on paired donors, with incorporation or reduction of molecular oxygen"/>
    <property type="evidence" value="ECO:0007669"/>
    <property type="project" value="InterPro"/>
</dbReference>
<evidence type="ECO:0000256" key="3">
    <source>
        <dbReference type="ARBA" id="ARBA00022617"/>
    </source>
</evidence>
<dbReference type="PROSITE" id="PS00086">
    <property type="entry name" value="CYTOCHROME_P450"/>
    <property type="match status" value="2"/>
</dbReference>
<evidence type="ECO:0000256" key="2">
    <source>
        <dbReference type="ARBA" id="ARBA00010617"/>
    </source>
</evidence>
<dbReference type="Gene3D" id="1.10.630.10">
    <property type="entry name" value="Cytochrome P450"/>
    <property type="match status" value="2"/>
</dbReference>
<keyword evidence="8" id="KW-1133">Transmembrane helix</keyword>
<evidence type="ECO:0000256" key="4">
    <source>
        <dbReference type="ARBA" id="ARBA00022723"/>
    </source>
</evidence>
<evidence type="ECO:0000256" key="6">
    <source>
        <dbReference type="ARBA" id="ARBA00023004"/>
    </source>
</evidence>
<dbReference type="GO" id="GO:0004497">
    <property type="term" value="F:monooxygenase activity"/>
    <property type="evidence" value="ECO:0007669"/>
    <property type="project" value="UniProtKB-KW"/>
</dbReference>
<keyword evidence="5" id="KW-0560">Oxidoreductase</keyword>
<keyword evidence="3" id="KW-0349">Heme</keyword>
<dbReference type="STRING" id="3750.A0A498HDT9"/>
<dbReference type="GO" id="GO:0020037">
    <property type="term" value="F:heme binding"/>
    <property type="evidence" value="ECO:0007669"/>
    <property type="project" value="InterPro"/>
</dbReference>
<keyword evidence="8" id="KW-0812">Transmembrane</keyword>
<dbReference type="Pfam" id="PF00067">
    <property type="entry name" value="p450"/>
    <property type="match status" value="2"/>
</dbReference>
<keyword evidence="8" id="KW-0472">Membrane</keyword>
<evidence type="ECO:0000313" key="10">
    <source>
        <dbReference type="Proteomes" id="UP000290289"/>
    </source>
</evidence>
<keyword evidence="10" id="KW-1185">Reference proteome</keyword>
<dbReference type="SUPFAM" id="SSF48264">
    <property type="entry name" value="Cytochrome P450"/>
    <property type="match status" value="2"/>
</dbReference>
<keyword evidence="6" id="KW-0408">Iron</keyword>
<dbReference type="PANTHER" id="PTHR47955:SF8">
    <property type="entry name" value="CYTOCHROME P450 71D11-LIKE"/>
    <property type="match status" value="1"/>
</dbReference>
<dbReference type="CDD" id="cd11072">
    <property type="entry name" value="CYP71-like"/>
    <property type="match status" value="2"/>
</dbReference>
<dbReference type="InterPro" id="IPR001128">
    <property type="entry name" value="Cyt_P450"/>
</dbReference>
<dbReference type="PRINTS" id="PR00463">
    <property type="entry name" value="EP450I"/>
</dbReference>
<dbReference type="Proteomes" id="UP000290289">
    <property type="component" value="Chromosome 17"/>
</dbReference>
<evidence type="ECO:0000256" key="5">
    <source>
        <dbReference type="ARBA" id="ARBA00023002"/>
    </source>
</evidence>
<protein>
    <submittedName>
        <fullName evidence="9">Uncharacterized protein</fullName>
    </submittedName>
</protein>
<dbReference type="InterPro" id="IPR017972">
    <property type="entry name" value="Cyt_P450_CS"/>
</dbReference>
<proteinExistence type="inferred from homology"/>
<keyword evidence="4" id="KW-0479">Metal-binding</keyword>
<evidence type="ECO:0000256" key="1">
    <source>
        <dbReference type="ARBA" id="ARBA00001971"/>
    </source>
</evidence>
<dbReference type="AlphaFoldDB" id="A0A498HDT9"/>
<reference evidence="9 10" key="1">
    <citation type="submission" date="2018-10" db="EMBL/GenBank/DDBJ databases">
        <title>A high-quality apple genome assembly.</title>
        <authorList>
            <person name="Hu J."/>
        </authorList>
    </citation>
    <scope>NUCLEOTIDE SEQUENCE [LARGE SCALE GENOMIC DNA]</scope>
    <source>
        <strain evidence="10">cv. HFTH1</strain>
        <tissue evidence="9">Young leaf</tissue>
    </source>
</reference>
<keyword evidence="7" id="KW-0503">Monooxygenase</keyword>
<dbReference type="EMBL" id="RDQH01000343">
    <property type="protein sequence ID" value="RXH69626.1"/>
    <property type="molecule type" value="Genomic_DNA"/>
</dbReference>
<feature type="transmembrane region" description="Helical" evidence="8">
    <location>
        <begin position="577"/>
        <end position="602"/>
    </location>
</feature>
<dbReference type="FunFam" id="1.10.630.10:FF:000008">
    <property type="entry name" value="Cytochrome P450 71D8"/>
    <property type="match status" value="2"/>
</dbReference>
<dbReference type="GO" id="GO:0005506">
    <property type="term" value="F:iron ion binding"/>
    <property type="evidence" value="ECO:0007669"/>
    <property type="project" value="InterPro"/>
</dbReference>
<comment type="cofactor">
    <cofactor evidence="1">
        <name>heme</name>
        <dbReference type="ChEBI" id="CHEBI:30413"/>
    </cofactor>
</comment>
<comment type="similarity">
    <text evidence="2">Belongs to the cytochrome P450 family.</text>
</comment>
<evidence type="ECO:0000256" key="7">
    <source>
        <dbReference type="ARBA" id="ARBA00023033"/>
    </source>
</evidence>
<gene>
    <name evidence="9" type="ORF">DVH24_037410</name>
</gene>
<evidence type="ECO:0000256" key="8">
    <source>
        <dbReference type="SAM" id="Phobius"/>
    </source>
</evidence>
<feature type="transmembrane region" description="Helical" evidence="8">
    <location>
        <begin position="39"/>
        <end position="56"/>
    </location>
</feature>
<name>A0A498HDT9_MALDO</name>
<dbReference type="InterPro" id="IPR002401">
    <property type="entry name" value="Cyt_P450_E_grp-I"/>
</dbReference>
<dbReference type="PRINTS" id="PR00385">
    <property type="entry name" value="P450"/>
</dbReference>
<comment type="caution">
    <text evidence="9">The sequence shown here is derived from an EMBL/GenBank/DDBJ whole genome shotgun (WGS) entry which is preliminary data.</text>
</comment>
<evidence type="ECO:0000313" key="9">
    <source>
        <dbReference type="EMBL" id="RXH69626.1"/>
    </source>
</evidence>
<accession>A0A498HDT9</accession>
<dbReference type="PANTHER" id="PTHR47955">
    <property type="entry name" value="CYTOCHROME P450 FAMILY 71 PROTEIN"/>
    <property type="match status" value="1"/>
</dbReference>
<sequence>MDKEVLLGLKGHAKIPQSRMMKLITAYLDQIMFLIDETPYFPFFTSLLVCILVIFWKRSRAGGLKSPPGPWKLPVIGNLHQMVGPLPHHTLGDLAKKHGPVMYLKLGQLDAVIISSAKAAQEVLKTHELTFAQRPMVLAAEVMSFGQASIFFARYGDLWRSLRKICMFELLSAKRVQSFGSVREEEVWNLVETIGSMSHKGLAINFRDRCCSFTNDVVSKAAFGKKCKDQKEFLSLLEEVIKLGSGFDIPDLFPSLSFLGFITGSIPALKDIKRKIGMILENIINDHKIKRSKKDLMISSTSTTTASKDKEKEEEEEEDFVDVLLKLKESNKVEYNFTTNQIKDIIMDIFSAGSETSATTLEWAMSELMRNPRIMKRAQAEVRQSVLQFEGKKRKVIEERDVKKMDYLKSVVKETLRLHAPGPLLPREARDTVQIGRFKVPVKSKLIINVWAIGRDPEIWGADAECFKPERFHGSSVDFKGFDFEFTPFGAGRRICPGMSFGVNMIELALAELLYRFDWKLANGMNPDELDMRESFGLSCRKKNALYVIATPHFTSLGDKIPQNLMMKVITAYLNQIMFLIVETPYFSFFTSLLVCILVIFWKRSRARGLKSPPGPWKLPIIGNLHQMVGPLPHHTLRDLAKKHGPIMHLKLGQLEAVIISSAKAAREVLKTHELAFAQRPIVLAAEVMSFGQGGIIFAPYGDLWRSLRKICIFELLSAKRVQSFRSVREEEVRNLMESIGSMSHKGLAINFSDRCCCFANDVVSNAAFGKNCKDQKEFLSLLDESAKLASGFDLPDLFPSLGFLGFITGSIPAMKDVQSKLGTILENIINDHKIKRSKKDLKISSANTTTAGNDKAEEEEEEEEENFVGVLLKLKESNKAEFNFTTNQIKDIILDIFGAGSETSATTLEWAMSELMRNPRVMKRAQSEVRQLVLQSDGKKNKVIEERDVQKMDYLKSVVKETLRLHSPAPLLPREARDTVQISGFDVPVKSKVIINLCAIGRDPEMWGADAECFKPERFHGSSVDFKGFDFEFIPFGAGRRICPGMSFGVTTIELALAELLYRFDWKLANGMNPDELDMAERFGLSCRRKNALYRLPKTMNKTCTWFEYGRGGRWEPDAKAGSASRFYTLTMLKLSVDNAFMIVLNLD</sequence>
<dbReference type="InterPro" id="IPR036396">
    <property type="entry name" value="Cyt_P450_sf"/>
</dbReference>
<organism evidence="9 10">
    <name type="scientific">Malus domestica</name>
    <name type="common">Apple</name>
    <name type="synonym">Pyrus malus</name>
    <dbReference type="NCBI Taxonomy" id="3750"/>
    <lineage>
        <taxon>Eukaryota</taxon>
        <taxon>Viridiplantae</taxon>
        <taxon>Streptophyta</taxon>
        <taxon>Embryophyta</taxon>
        <taxon>Tracheophyta</taxon>
        <taxon>Spermatophyta</taxon>
        <taxon>Magnoliopsida</taxon>
        <taxon>eudicotyledons</taxon>
        <taxon>Gunneridae</taxon>
        <taxon>Pentapetalae</taxon>
        <taxon>rosids</taxon>
        <taxon>fabids</taxon>
        <taxon>Rosales</taxon>
        <taxon>Rosaceae</taxon>
        <taxon>Amygdaloideae</taxon>
        <taxon>Maleae</taxon>
        <taxon>Malus</taxon>
    </lineage>
</organism>